<gene>
    <name evidence="3" type="ORF">L195_g011421</name>
</gene>
<name>A0A2K3PHH4_TRIPR</name>
<feature type="coiled-coil region" evidence="1">
    <location>
        <begin position="576"/>
        <end position="666"/>
    </location>
</feature>
<dbReference type="STRING" id="57577.A0A2K3PHH4"/>
<sequence>MGLTEDLYKQYQSLFAQYDYVIGKVVSHKKNKKSSVSSADSEEEFFSSEEVDGSNRRRSSEKEQKYVSDTVKQEPDRGDNRDGKDLNQNIDAAESERKLTSLMEEMKSLSNDKMDLQLQIESQANEVKQLSIKNTELHNHVMELESLLKEKQDVVSKLEAKLDNSEEQSKSNIGKLMAQVNELVLETKTLRTEKDEMEEKIKCDKKETSNEREDLMKKLKVMQEKLDSQEKLNKELETKMEGKGEEISQFLIQIENLKANLAETKSTEQTMMEEKADLLARLNDMELELEIQRNQTKKLEEQLRDTNYEIKQMTNENKSLQDRNDELKAAMTQRGEDISSFLMENNSDENGASMEIMALKAEVNEMRLDLDNLNEHKTKLEIQNERNQKEYAESLAKMENLNTKLTTQIADQAKTIKDQLLTIDRIKAEQKETMITSSKFRLSQRVAERKMEELAEKVKRKMEDNIRLLHQRIHVAEQLNNENKNSCKLIMLRYEQENKILGEKVVFYENELESLKGAATASEVTHSPVIDLKGFEFEAALNGLDAAVAKVEEHRECVVKNVSKMLYEVQFAKDWIKNMNVEMKQLKDNVDCLTTLLNQKEEQGLLLRDKVWNLEATVSKEGGEKLNLTNAVNQLEKKVAKLEKNLKEKDEDLDSLGEKKREAIRQLCLVVEFHRDRCNYLMKLVTNMRVNKKKK</sequence>
<dbReference type="AlphaFoldDB" id="A0A2K3PHH4"/>
<proteinExistence type="predicted"/>
<accession>A0A2K3PHH4</accession>
<feature type="compositionally biased region" description="Basic and acidic residues" evidence="2">
    <location>
        <begin position="53"/>
        <end position="85"/>
    </location>
</feature>
<dbReference type="GO" id="GO:0005856">
    <property type="term" value="C:cytoskeleton"/>
    <property type="evidence" value="ECO:0007669"/>
    <property type="project" value="TreeGrafter"/>
</dbReference>
<evidence type="ECO:0000256" key="2">
    <source>
        <dbReference type="SAM" id="MobiDB-lite"/>
    </source>
</evidence>
<dbReference type="EMBL" id="ASHM01007097">
    <property type="protein sequence ID" value="PNY14737.1"/>
    <property type="molecule type" value="Genomic_DNA"/>
</dbReference>
<feature type="coiled-coil region" evidence="1">
    <location>
        <begin position="444"/>
        <end position="511"/>
    </location>
</feature>
<dbReference type="PANTHER" id="PTHR47357">
    <property type="entry name" value="COP1-INTERACTIVE PROTEIN 1"/>
    <property type="match status" value="1"/>
</dbReference>
<feature type="coiled-coil region" evidence="1">
    <location>
        <begin position="356"/>
        <end position="404"/>
    </location>
</feature>
<reference evidence="3 4" key="2">
    <citation type="journal article" date="2017" name="Front. Plant Sci.">
        <title>Gene Classification and Mining of Molecular Markers Useful in Red Clover (Trifolium pratense) Breeding.</title>
        <authorList>
            <person name="Istvanek J."/>
            <person name="Dluhosova J."/>
            <person name="Dluhos P."/>
            <person name="Patkova L."/>
            <person name="Nedelnik J."/>
            <person name="Repkova J."/>
        </authorList>
    </citation>
    <scope>NUCLEOTIDE SEQUENCE [LARGE SCALE GENOMIC DNA]</scope>
    <source>
        <strain evidence="4">cv. Tatra</strain>
        <tissue evidence="3">Young leaves</tissue>
    </source>
</reference>
<organism evidence="3 4">
    <name type="scientific">Trifolium pratense</name>
    <name type="common">Red clover</name>
    <dbReference type="NCBI Taxonomy" id="57577"/>
    <lineage>
        <taxon>Eukaryota</taxon>
        <taxon>Viridiplantae</taxon>
        <taxon>Streptophyta</taxon>
        <taxon>Embryophyta</taxon>
        <taxon>Tracheophyta</taxon>
        <taxon>Spermatophyta</taxon>
        <taxon>Magnoliopsida</taxon>
        <taxon>eudicotyledons</taxon>
        <taxon>Gunneridae</taxon>
        <taxon>Pentapetalae</taxon>
        <taxon>rosids</taxon>
        <taxon>fabids</taxon>
        <taxon>Fabales</taxon>
        <taxon>Fabaceae</taxon>
        <taxon>Papilionoideae</taxon>
        <taxon>50 kb inversion clade</taxon>
        <taxon>NPAAA clade</taxon>
        <taxon>Hologalegina</taxon>
        <taxon>IRL clade</taxon>
        <taxon>Trifolieae</taxon>
        <taxon>Trifolium</taxon>
    </lineage>
</organism>
<feature type="compositionally biased region" description="Acidic residues" evidence="2">
    <location>
        <begin position="40"/>
        <end position="52"/>
    </location>
</feature>
<dbReference type="PANTHER" id="PTHR47357:SF4">
    <property type="entry name" value="MYOSIN HEAVY CHAIN-LIKE PROTEIN"/>
    <property type="match status" value="1"/>
</dbReference>
<feature type="region of interest" description="Disordered" evidence="2">
    <location>
        <begin position="29"/>
        <end position="91"/>
    </location>
</feature>
<comment type="caution">
    <text evidence="3">The sequence shown here is derived from an EMBL/GenBank/DDBJ whole genome shotgun (WGS) entry which is preliminary data.</text>
</comment>
<dbReference type="GO" id="GO:0005200">
    <property type="term" value="F:structural constituent of cytoskeleton"/>
    <property type="evidence" value="ECO:0007669"/>
    <property type="project" value="TreeGrafter"/>
</dbReference>
<feature type="coiled-coil region" evidence="1">
    <location>
        <begin position="92"/>
        <end position="330"/>
    </location>
</feature>
<reference evidence="3 4" key="1">
    <citation type="journal article" date="2014" name="Am. J. Bot.">
        <title>Genome assembly and annotation for red clover (Trifolium pratense; Fabaceae).</title>
        <authorList>
            <person name="Istvanek J."/>
            <person name="Jaros M."/>
            <person name="Krenek A."/>
            <person name="Repkova J."/>
        </authorList>
    </citation>
    <scope>NUCLEOTIDE SEQUENCE [LARGE SCALE GENOMIC DNA]</scope>
    <source>
        <strain evidence="4">cv. Tatra</strain>
        <tissue evidence="3">Young leaves</tissue>
    </source>
</reference>
<keyword evidence="1" id="KW-0175">Coiled coil</keyword>
<dbReference type="Gene3D" id="1.10.287.1490">
    <property type="match status" value="1"/>
</dbReference>
<evidence type="ECO:0000313" key="3">
    <source>
        <dbReference type="EMBL" id="PNY14737.1"/>
    </source>
</evidence>
<evidence type="ECO:0000313" key="4">
    <source>
        <dbReference type="Proteomes" id="UP000236291"/>
    </source>
</evidence>
<evidence type="ECO:0000256" key="1">
    <source>
        <dbReference type="SAM" id="Coils"/>
    </source>
</evidence>
<protein>
    <recommendedName>
        <fullName evidence="5">NAB domain-containing protein</fullName>
    </recommendedName>
</protein>
<evidence type="ECO:0008006" key="5">
    <source>
        <dbReference type="Google" id="ProtNLM"/>
    </source>
</evidence>
<dbReference type="Proteomes" id="UP000236291">
    <property type="component" value="Unassembled WGS sequence"/>
</dbReference>